<sequence>MQLSTIHRLLQTRCLDLAFILAEWFKAKTLFVFQAARLAIVALVSVRATGVWRTNVGGGVHSPVNTRPKTANPSDLTRPPAAPVFSSPSAAASRFRPKQPHANVFPPMALFLDHELSALHSSVPLSSLAVLSVC</sequence>
<gene>
    <name evidence="2" type="ORF">PMIN01_07314</name>
</gene>
<feature type="compositionally biased region" description="Low complexity" evidence="1">
    <location>
        <begin position="83"/>
        <end position="92"/>
    </location>
</feature>
<feature type="compositionally biased region" description="Polar residues" evidence="1">
    <location>
        <begin position="63"/>
        <end position="75"/>
    </location>
</feature>
<proteinExistence type="predicted"/>
<name>A0A9P6KQ49_9PLEO</name>
<organism evidence="2 3">
    <name type="scientific">Paraphaeosphaeria minitans</name>
    <dbReference type="NCBI Taxonomy" id="565426"/>
    <lineage>
        <taxon>Eukaryota</taxon>
        <taxon>Fungi</taxon>
        <taxon>Dikarya</taxon>
        <taxon>Ascomycota</taxon>
        <taxon>Pezizomycotina</taxon>
        <taxon>Dothideomycetes</taxon>
        <taxon>Pleosporomycetidae</taxon>
        <taxon>Pleosporales</taxon>
        <taxon>Massarineae</taxon>
        <taxon>Didymosphaeriaceae</taxon>
        <taxon>Paraphaeosphaeria</taxon>
    </lineage>
</organism>
<evidence type="ECO:0000256" key="1">
    <source>
        <dbReference type="SAM" id="MobiDB-lite"/>
    </source>
</evidence>
<dbReference type="EMBL" id="WJXW01000007">
    <property type="protein sequence ID" value="KAF9734411.1"/>
    <property type="molecule type" value="Genomic_DNA"/>
</dbReference>
<dbReference type="AlphaFoldDB" id="A0A9P6KQ49"/>
<dbReference type="Proteomes" id="UP000756921">
    <property type="component" value="Unassembled WGS sequence"/>
</dbReference>
<feature type="region of interest" description="Disordered" evidence="1">
    <location>
        <begin position="62"/>
        <end position="92"/>
    </location>
</feature>
<keyword evidence="3" id="KW-1185">Reference proteome</keyword>
<comment type="caution">
    <text evidence="2">The sequence shown here is derived from an EMBL/GenBank/DDBJ whole genome shotgun (WGS) entry which is preliminary data.</text>
</comment>
<reference evidence="2" key="1">
    <citation type="journal article" date="2020" name="Mol. Plant Microbe Interact.">
        <title>Genome Sequence of the Biocontrol Agent Coniothyrium minitans strain Conio (IMI 134523).</title>
        <authorList>
            <person name="Patel D."/>
            <person name="Shittu T.A."/>
            <person name="Baroncelli R."/>
            <person name="Muthumeenakshi S."/>
            <person name="Osborne T.H."/>
            <person name="Janganan T.K."/>
            <person name="Sreenivasaprasad S."/>
        </authorList>
    </citation>
    <scope>NUCLEOTIDE SEQUENCE</scope>
    <source>
        <strain evidence="2">Conio</strain>
    </source>
</reference>
<protein>
    <submittedName>
        <fullName evidence="2">Uncharacterized protein</fullName>
    </submittedName>
</protein>
<evidence type="ECO:0000313" key="2">
    <source>
        <dbReference type="EMBL" id="KAF9734411.1"/>
    </source>
</evidence>
<accession>A0A9P6KQ49</accession>
<evidence type="ECO:0000313" key="3">
    <source>
        <dbReference type="Proteomes" id="UP000756921"/>
    </source>
</evidence>